<evidence type="ECO:0008006" key="3">
    <source>
        <dbReference type="Google" id="ProtNLM"/>
    </source>
</evidence>
<reference evidence="2" key="1">
    <citation type="journal article" date="2013" name="J. Plant Res.">
        <title>Effect of fungi and light on seed germination of three Opuntia species from semiarid lands of central Mexico.</title>
        <authorList>
            <person name="Delgado-Sanchez P."/>
            <person name="Jimenez-Bremont J.F."/>
            <person name="Guerrero-Gonzalez Mde L."/>
            <person name="Flores J."/>
        </authorList>
    </citation>
    <scope>NUCLEOTIDE SEQUENCE</scope>
    <source>
        <tissue evidence="2">Cladode</tissue>
    </source>
</reference>
<dbReference type="EMBL" id="GISG01116559">
    <property type="protein sequence ID" value="MBA4640021.1"/>
    <property type="molecule type" value="Transcribed_RNA"/>
</dbReference>
<keyword evidence="1" id="KW-0732">Signal</keyword>
<accession>A0A7C9DCU4</accession>
<organism evidence="2">
    <name type="scientific">Opuntia streptacantha</name>
    <name type="common">Prickly pear cactus</name>
    <name type="synonym">Opuntia cardona</name>
    <dbReference type="NCBI Taxonomy" id="393608"/>
    <lineage>
        <taxon>Eukaryota</taxon>
        <taxon>Viridiplantae</taxon>
        <taxon>Streptophyta</taxon>
        <taxon>Embryophyta</taxon>
        <taxon>Tracheophyta</taxon>
        <taxon>Spermatophyta</taxon>
        <taxon>Magnoliopsida</taxon>
        <taxon>eudicotyledons</taxon>
        <taxon>Gunneridae</taxon>
        <taxon>Pentapetalae</taxon>
        <taxon>Caryophyllales</taxon>
        <taxon>Cactineae</taxon>
        <taxon>Cactaceae</taxon>
        <taxon>Opuntioideae</taxon>
        <taxon>Opuntia</taxon>
    </lineage>
</organism>
<reference evidence="2" key="2">
    <citation type="submission" date="2020-07" db="EMBL/GenBank/DDBJ databases">
        <authorList>
            <person name="Vera ALvarez R."/>
            <person name="Arias-Moreno D.M."/>
            <person name="Jimenez-Jacinto V."/>
            <person name="Jimenez-Bremont J.F."/>
            <person name="Swaminathan K."/>
            <person name="Moose S.P."/>
            <person name="Guerrero-Gonzalez M.L."/>
            <person name="Marino-Ramirez L."/>
            <person name="Landsman D."/>
            <person name="Rodriguez-Kessler M."/>
            <person name="Delgado-Sanchez P."/>
        </authorList>
    </citation>
    <scope>NUCLEOTIDE SEQUENCE</scope>
    <source>
        <tissue evidence="2">Cladode</tissue>
    </source>
</reference>
<dbReference type="EMBL" id="GISG01116558">
    <property type="protein sequence ID" value="MBA4640020.1"/>
    <property type="molecule type" value="Transcribed_RNA"/>
</dbReference>
<evidence type="ECO:0000256" key="1">
    <source>
        <dbReference type="SAM" id="SignalP"/>
    </source>
</evidence>
<feature type="signal peptide" evidence="1">
    <location>
        <begin position="1"/>
        <end position="19"/>
    </location>
</feature>
<feature type="chain" id="PRO_5036398479" description="Secreted protein" evidence="1">
    <location>
        <begin position="20"/>
        <end position="102"/>
    </location>
</feature>
<dbReference type="AlphaFoldDB" id="A0A7C9DCU4"/>
<name>A0A7C9DCU4_OPUST</name>
<protein>
    <recommendedName>
        <fullName evidence="3">Secreted protein</fullName>
    </recommendedName>
</protein>
<sequence>MKLLKIQIFFFFFVPCAGGGASDWERSGAFLKHRSPGGNAAAHYQQIQSLLLVDEIPCKILTNLSHTDRSLFRFFYSILPVDMVCCSASYELVLRYVALPFF</sequence>
<evidence type="ECO:0000313" key="2">
    <source>
        <dbReference type="EMBL" id="MBA4640020.1"/>
    </source>
</evidence>
<proteinExistence type="predicted"/>